<dbReference type="SUPFAM" id="SSF56219">
    <property type="entry name" value="DNase I-like"/>
    <property type="match status" value="1"/>
</dbReference>
<reference evidence="2" key="1">
    <citation type="journal article" date="2019" name="Plant Biotechnol. J.">
        <title>Genome sequencing of the Australian wild diploid species Gossypium australe highlights disease resistance and delayed gland morphogenesis.</title>
        <authorList>
            <person name="Cai Y."/>
            <person name="Cai X."/>
            <person name="Wang Q."/>
            <person name="Wang P."/>
            <person name="Zhang Y."/>
            <person name="Cai C."/>
            <person name="Xu Y."/>
            <person name="Wang K."/>
            <person name="Zhou Z."/>
            <person name="Wang C."/>
            <person name="Geng S."/>
            <person name="Li B."/>
            <person name="Dong Q."/>
            <person name="Hou Y."/>
            <person name="Wang H."/>
            <person name="Ai P."/>
            <person name="Liu Z."/>
            <person name="Yi F."/>
            <person name="Sun M."/>
            <person name="An G."/>
            <person name="Cheng J."/>
            <person name="Zhang Y."/>
            <person name="Shi Q."/>
            <person name="Xie Y."/>
            <person name="Shi X."/>
            <person name="Chang Y."/>
            <person name="Huang F."/>
            <person name="Chen Y."/>
            <person name="Hong S."/>
            <person name="Mi L."/>
            <person name="Sun Q."/>
            <person name="Zhang L."/>
            <person name="Zhou B."/>
            <person name="Peng R."/>
            <person name="Zhang X."/>
            <person name="Liu F."/>
        </authorList>
    </citation>
    <scope>NUCLEOTIDE SEQUENCE [LARGE SCALE GENOMIC DNA]</scope>
    <source>
        <strain evidence="2">cv. PA1801</strain>
    </source>
</reference>
<sequence length="204" mass="24108">MVVQIGPNENSFGMSLNLRCLFNRSLDLEFCGPSFTWQRGGTFVRLDRALVNDAWMVSFPQYLVSHLPRIKFDHRPLLLVTRPDLNLAKDRPFRFLVGWTKHNNFHAFVKEKWNFVGNMADSLNTFTSYVKEWNKDRHLIRSLNNIQKAQDHSDSSCLAKQEMKVRDELENVFNHEVLLWRQKARCGWLHLGDRNTKFFIVVRL</sequence>
<organism evidence="1 2">
    <name type="scientific">Gossypium australe</name>
    <dbReference type="NCBI Taxonomy" id="47621"/>
    <lineage>
        <taxon>Eukaryota</taxon>
        <taxon>Viridiplantae</taxon>
        <taxon>Streptophyta</taxon>
        <taxon>Embryophyta</taxon>
        <taxon>Tracheophyta</taxon>
        <taxon>Spermatophyta</taxon>
        <taxon>Magnoliopsida</taxon>
        <taxon>eudicotyledons</taxon>
        <taxon>Gunneridae</taxon>
        <taxon>Pentapetalae</taxon>
        <taxon>rosids</taxon>
        <taxon>malvids</taxon>
        <taxon>Malvales</taxon>
        <taxon>Malvaceae</taxon>
        <taxon>Malvoideae</taxon>
        <taxon>Gossypium</taxon>
    </lineage>
</organism>
<accession>A0A5B6UWS7</accession>
<evidence type="ECO:0000313" key="2">
    <source>
        <dbReference type="Proteomes" id="UP000325315"/>
    </source>
</evidence>
<dbReference type="AlphaFoldDB" id="A0A5B6UWS7"/>
<dbReference type="PANTHER" id="PTHR33710">
    <property type="entry name" value="BNAC02G09200D PROTEIN"/>
    <property type="match status" value="1"/>
</dbReference>
<dbReference type="InterPro" id="IPR036691">
    <property type="entry name" value="Endo/exonu/phosph_ase_sf"/>
</dbReference>
<dbReference type="OrthoDB" id="1001832at2759"/>
<keyword evidence="2" id="KW-1185">Reference proteome</keyword>
<comment type="caution">
    <text evidence="1">The sequence shown here is derived from an EMBL/GenBank/DDBJ whole genome shotgun (WGS) entry which is preliminary data.</text>
</comment>
<dbReference type="PANTHER" id="PTHR33710:SF77">
    <property type="entry name" value="DNASE I-LIKE SUPERFAMILY PROTEIN"/>
    <property type="match status" value="1"/>
</dbReference>
<dbReference type="EMBL" id="SMMG02000009">
    <property type="protein sequence ID" value="KAA3460944.1"/>
    <property type="molecule type" value="Genomic_DNA"/>
</dbReference>
<evidence type="ECO:0000313" key="1">
    <source>
        <dbReference type="EMBL" id="KAA3460944.1"/>
    </source>
</evidence>
<gene>
    <name evidence="1" type="ORF">EPI10_027560</name>
</gene>
<name>A0A5B6UWS7_9ROSI</name>
<protein>
    <submittedName>
        <fullName evidence="1">Retrovirus-related Pol polyprotein LINE-1</fullName>
    </submittedName>
</protein>
<proteinExistence type="predicted"/>
<dbReference type="Proteomes" id="UP000325315">
    <property type="component" value="Unassembled WGS sequence"/>
</dbReference>